<dbReference type="PANTHER" id="PTHR36852:SF1">
    <property type="entry name" value="PROTEIN GVPL 2"/>
    <property type="match status" value="1"/>
</dbReference>
<dbReference type="InterPro" id="IPR009430">
    <property type="entry name" value="GvpL/GvpF"/>
</dbReference>
<evidence type="ECO:0000313" key="7">
    <source>
        <dbReference type="Proteomes" id="UP000228560"/>
    </source>
</evidence>
<accession>A0A2M7PS30</accession>
<dbReference type="GO" id="GO:0031412">
    <property type="term" value="P:gas vesicle organization"/>
    <property type="evidence" value="ECO:0007669"/>
    <property type="project" value="InterPro"/>
</dbReference>
<sequence>MEEVVKEGKYIYCIITTTVAKTFGSIGIGCRGDELYTICFQNIAAVVSNSPIIKYSISRENTLAHEKAIEEVMKEHTVLPVRFATIAEDEEKVKKILEKEYDRFVALLKDMKGKKELGLKAIFKEDVIYKYILEKYKDIERLKERVSALPPEKTYYQRMEIGKMVEAALQKEKEIHKKGILNTLSPLAVEVKNNNTYGELMIISAAFLVEKYREPEFDQKVNEYVNKYGNKINFKYVGTVPPFNFVNLIINTEEY</sequence>
<dbReference type="GO" id="GO:0031411">
    <property type="term" value="C:gas vesicle"/>
    <property type="evidence" value="ECO:0007669"/>
    <property type="project" value="UniProtKB-SubCell"/>
</dbReference>
<dbReference type="EMBL" id="PFKO01000081">
    <property type="protein sequence ID" value="PIY33418.1"/>
    <property type="molecule type" value="Genomic_DNA"/>
</dbReference>
<dbReference type="Proteomes" id="UP000231493">
    <property type="component" value="Unassembled WGS sequence"/>
</dbReference>
<dbReference type="Pfam" id="PF06386">
    <property type="entry name" value="GvpL_GvpF"/>
    <property type="match status" value="1"/>
</dbReference>
<name>A0A2M7PS30_9BACT</name>
<comment type="similarity">
    <text evidence="3">Belongs to the gas vesicle GvpF/GvpL family.</text>
</comment>
<evidence type="ECO:0000313" key="4">
    <source>
        <dbReference type="EMBL" id="PIX33836.1"/>
    </source>
</evidence>
<dbReference type="RefSeq" id="WP_406606969.1">
    <property type="nucleotide sequence ID" value="NZ_PFKO01000081.1"/>
</dbReference>
<dbReference type="Proteomes" id="UP000230646">
    <property type="component" value="Unassembled WGS sequence"/>
</dbReference>
<dbReference type="AlphaFoldDB" id="A0A2M7PS30"/>
<evidence type="ECO:0000256" key="2">
    <source>
        <dbReference type="ARBA" id="ARBA00035108"/>
    </source>
</evidence>
<evidence type="ECO:0000313" key="6">
    <source>
        <dbReference type="EMBL" id="PJB55906.1"/>
    </source>
</evidence>
<keyword evidence="1" id="KW-0304">Gas vesicle</keyword>
<dbReference type="EMBL" id="PFIP01000125">
    <property type="protein sequence ID" value="PIX33836.1"/>
    <property type="molecule type" value="Genomic_DNA"/>
</dbReference>
<protein>
    <submittedName>
        <fullName evidence="5">Gas vesicle synthesis GvpLGvpF</fullName>
    </submittedName>
</protein>
<accession>A0A2M7K6S2</accession>
<reference evidence="7 8" key="1">
    <citation type="submission" date="2017-09" db="EMBL/GenBank/DDBJ databases">
        <title>Depth-based differentiation of microbial function through sediment-hosted aquifers and enrichment of novel symbionts in the deep terrestrial subsurface.</title>
        <authorList>
            <person name="Probst A.J."/>
            <person name="Ladd B."/>
            <person name="Jarett J.K."/>
            <person name="Geller-Mcgrath D.E."/>
            <person name="Sieber C.M."/>
            <person name="Emerson J.B."/>
            <person name="Anantharaman K."/>
            <person name="Thomas B.C."/>
            <person name="Malmstrom R."/>
            <person name="Stieglmeier M."/>
            <person name="Klingl A."/>
            <person name="Woyke T."/>
            <person name="Ryan C.M."/>
            <person name="Banfield J.F."/>
        </authorList>
    </citation>
    <scope>NUCLEOTIDE SEQUENCE [LARGE SCALE GENOMIC DNA]</scope>
    <source>
        <strain evidence="5">CG_4_10_14_3_um_filter_34_13</strain>
        <strain evidence="6">CG_4_9_14_3_um_filter_33_16</strain>
    </source>
</reference>
<dbReference type="Proteomes" id="UP000228560">
    <property type="component" value="Unassembled WGS sequence"/>
</dbReference>
<dbReference type="PANTHER" id="PTHR36852">
    <property type="entry name" value="PROTEIN GVPL 2"/>
    <property type="match status" value="1"/>
</dbReference>
<proteinExistence type="inferred from homology"/>
<reference evidence="4" key="2">
    <citation type="submission" date="2017-09" db="EMBL/GenBank/DDBJ databases">
        <title>Depth-based differentiation of microbial function through sediment-hosted aquifers and enrichment of novel symbionts in the deep terrestrial subsurface.</title>
        <authorList>
            <person name="Probst A.J."/>
            <person name="Ladd B."/>
            <person name="Jarett J.K."/>
            <person name="Geller-Mcgrath D.E."/>
            <person name="Sieber C.M.K."/>
            <person name="Emerson J.B."/>
            <person name="Anantharaman K."/>
            <person name="Thomas B.C."/>
            <person name="Malmstrom R."/>
            <person name="Stieglmeier M."/>
            <person name="Klingl A."/>
            <person name="Woyke T."/>
            <person name="Ryan C.M."/>
            <person name="Banfield J.F."/>
        </authorList>
    </citation>
    <scope>NUCLEOTIDE SEQUENCE</scope>
    <source>
        <strain evidence="4">CG_4_8_14_3_um_filter_34_18</strain>
    </source>
</reference>
<comment type="subcellular location">
    <subcellularLocation>
        <location evidence="2">Gas vesicle</location>
    </subcellularLocation>
</comment>
<evidence type="ECO:0000256" key="1">
    <source>
        <dbReference type="ARBA" id="ARBA00022987"/>
    </source>
</evidence>
<accession>A0A2M8CA26</accession>
<dbReference type="EMBL" id="PFTV01000170">
    <property type="protein sequence ID" value="PJB55906.1"/>
    <property type="molecule type" value="Genomic_DNA"/>
</dbReference>
<comment type="caution">
    <text evidence="5">The sequence shown here is derived from an EMBL/GenBank/DDBJ whole genome shotgun (WGS) entry which is preliminary data.</text>
</comment>
<evidence type="ECO:0000256" key="3">
    <source>
        <dbReference type="ARBA" id="ARBA00035643"/>
    </source>
</evidence>
<gene>
    <name evidence="6" type="ORF">CO097_06670</name>
    <name evidence="5" type="ORF">COZ07_02195</name>
    <name evidence="4" type="ORF">COZ58_06025</name>
</gene>
<evidence type="ECO:0000313" key="8">
    <source>
        <dbReference type="Proteomes" id="UP000230646"/>
    </source>
</evidence>
<organism evidence="5 8">
    <name type="scientific">Candidatus Infernicultor aquiphilus</name>
    <dbReference type="NCBI Taxonomy" id="1805029"/>
    <lineage>
        <taxon>Bacteria</taxon>
        <taxon>Pseudomonadati</taxon>
        <taxon>Atribacterota</taxon>
        <taxon>Candidatus Phoenicimicrobiia</taxon>
        <taxon>Candidatus Pheonicimicrobiales</taxon>
        <taxon>Candidatus Phoenicimicrobiaceae</taxon>
        <taxon>Candidatus Infernicultor</taxon>
    </lineage>
</organism>
<evidence type="ECO:0000313" key="5">
    <source>
        <dbReference type="EMBL" id="PIY33418.1"/>
    </source>
</evidence>